<feature type="transmembrane region" description="Helical" evidence="1">
    <location>
        <begin position="21"/>
        <end position="39"/>
    </location>
</feature>
<dbReference type="Pfam" id="PF06127">
    <property type="entry name" value="Mpo1-like"/>
    <property type="match status" value="1"/>
</dbReference>
<dbReference type="PANTHER" id="PTHR34205:SF2">
    <property type="entry name" value="DUF962 DOMAIN-CONTAINING PROTEIN"/>
    <property type="match status" value="1"/>
</dbReference>
<accession>E6PIA3</accession>
<dbReference type="PANTHER" id="PTHR34205">
    <property type="entry name" value="TRANSMEMBRANE PROTEIN"/>
    <property type="match status" value="1"/>
</dbReference>
<organism evidence="2">
    <name type="scientific">mine drainage metagenome</name>
    <dbReference type="NCBI Taxonomy" id="410659"/>
    <lineage>
        <taxon>unclassified sequences</taxon>
        <taxon>metagenomes</taxon>
        <taxon>ecological metagenomes</taxon>
    </lineage>
</organism>
<reference evidence="2" key="1">
    <citation type="submission" date="2009-10" db="EMBL/GenBank/DDBJ databases">
        <title>Diversity of trophic interactions inside an arsenic-rich microbial ecosystem.</title>
        <authorList>
            <person name="Bertin P.N."/>
            <person name="Heinrich-Salmeron A."/>
            <person name="Pelletier E."/>
            <person name="Goulhen-Chollet F."/>
            <person name="Arsene-Ploetze F."/>
            <person name="Gallien S."/>
            <person name="Calteau A."/>
            <person name="Vallenet D."/>
            <person name="Casiot C."/>
            <person name="Chane-Woon-Ming B."/>
            <person name="Giloteaux L."/>
            <person name="Barakat M."/>
            <person name="Bonnefoy V."/>
            <person name="Bruneel O."/>
            <person name="Chandler M."/>
            <person name="Cleiss J."/>
            <person name="Duran R."/>
            <person name="Elbaz-Poulichet F."/>
            <person name="Fonknechten N."/>
            <person name="Lauga B."/>
            <person name="Mornico D."/>
            <person name="Ortet P."/>
            <person name="Schaeffer C."/>
            <person name="Siguier P."/>
            <person name="Alexander Thil Smith A."/>
            <person name="Van Dorsselaer A."/>
            <person name="Weissenbach J."/>
            <person name="Medigue C."/>
            <person name="Le Paslier D."/>
        </authorList>
    </citation>
    <scope>NUCLEOTIDE SEQUENCE</scope>
</reference>
<evidence type="ECO:0000256" key="1">
    <source>
        <dbReference type="SAM" id="Phobius"/>
    </source>
</evidence>
<keyword evidence="1" id="KW-0812">Transmembrane</keyword>
<name>E6PIA3_9ZZZZ</name>
<dbReference type="InterPro" id="IPR009305">
    <property type="entry name" value="Mpo1-like"/>
</dbReference>
<feature type="transmembrane region" description="Helical" evidence="1">
    <location>
        <begin position="45"/>
        <end position="64"/>
    </location>
</feature>
<proteinExistence type="predicted"/>
<dbReference type="AlphaFoldDB" id="E6PIA3"/>
<protein>
    <recommendedName>
        <fullName evidence="3">Membrane protein containing DUF962</fullName>
    </recommendedName>
</protein>
<gene>
    <name evidence="2" type="ORF">CARN1_0673</name>
</gene>
<sequence>MNDEEFWPRYLAAHSDPRTRAIHTAGTIAATTLLVTAALRRDPWLALAGVVAGYGPAWLSHAFIERNKPETFRAPVRSLVADYRMAFHVLAGSIDAEYERLGLAAHR</sequence>
<evidence type="ECO:0000313" key="2">
    <source>
        <dbReference type="EMBL" id="CBH76193.1"/>
    </source>
</evidence>
<dbReference type="EMBL" id="CABL01000019">
    <property type="protein sequence ID" value="CBH76193.1"/>
    <property type="molecule type" value="Genomic_DNA"/>
</dbReference>
<comment type="caution">
    <text evidence="2">The sequence shown here is derived from an EMBL/GenBank/DDBJ whole genome shotgun (WGS) entry which is preliminary data.</text>
</comment>
<keyword evidence="1" id="KW-1133">Transmembrane helix</keyword>
<evidence type="ECO:0008006" key="3">
    <source>
        <dbReference type="Google" id="ProtNLM"/>
    </source>
</evidence>
<keyword evidence="1" id="KW-0472">Membrane</keyword>